<reference evidence="2" key="1">
    <citation type="journal article" date="2020" name="Fungal Divers.">
        <title>Resolving the Mortierellaceae phylogeny through synthesis of multi-gene phylogenetics and phylogenomics.</title>
        <authorList>
            <person name="Vandepol N."/>
            <person name="Liber J."/>
            <person name="Desiro A."/>
            <person name="Na H."/>
            <person name="Kennedy M."/>
            <person name="Barry K."/>
            <person name="Grigoriev I.V."/>
            <person name="Miller A.N."/>
            <person name="O'Donnell K."/>
            <person name="Stajich J.E."/>
            <person name="Bonito G."/>
        </authorList>
    </citation>
    <scope>NUCLEOTIDE SEQUENCE</scope>
    <source>
        <strain evidence="2">BC1065</strain>
    </source>
</reference>
<dbReference type="OrthoDB" id="5945798at2759"/>
<feature type="region of interest" description="Disordered" evidence="1">
    <location>
        <begin position="475"/>
        <end position="499"/>
    </location>
</feature>
<feature type="compositionally biased region" description="Polar residues" evidence="1">
    <location>
        <begin position="179"/>
        <end position="199"/>
    </location>
</feature>
<feature type="region of interest" description="Disordered" evidence="1">
    <location>
        <begin position="121"/>
        <end position="212"/>
    </location>
</feature>
<feature type="compositionally biased region" description="Basic residues" evidence="1">
    <location>
        <begin position="477"/>
        <end position="486"/>
    </location>
</feature>
<dbReference type="Gene3D" id="2.170.270.10">
    <property type="entry name" value="SET domain"/>
    <property type="match status" value="2"/>
</dbReference>
<proteinExistence type="predicted"/>
<dbReference type="EMBL" id="JAAAJB010000318">
    <property type="protein sequence ID" value="KAG0258604.1"/>
    <property type="molecule type" value="Genomic_DNA"/>
</dbReference>
<evidence type="ECO:0008006" key="4">
    <source>
        <dbReference type="Google" id="ProtNLM"/>
    </source>
</evidence>
<dbReference type="InterPro" id="IPR050869">
    <property type="entry name" value="H3K4_H4K5_MeTrfase"/>
</dbReference>
<accession>A0A9P6U3Y4</accession>
<gene>
    <name evidence="2" type="ORF">DFQ27_004542</name>
</gene>
<organism evidence="2 3">
    <name type="scientific">Actinomortierella ambigua</name>
    <dbReference type="NCBI Taxonomy" id="1343610"/>
    <lineage>
        <taxon>Eukaryota</taxon>
        <taxon>Fungi</taxon>
        <taxon>Fungi incertae sedis</taxon>
        <taxon>Mucoromycota</taxon>
        <taxon>Mortierellomycotina</taxon>
        <taxon>Mortierellomycetes</taxon>
        <taxon>Mortierellales</taxon>
        <taxon>Mortierellaceae</taxon>
        <taxon>Actinomortierella</taxon>
    </lineage>
</organism>
<dbReference type="GO" id="GO:0005634">
    <property type="term" value="C:nucleus"/>
    <property type="evidence" value="ECO:0007669"/>
    <property type="project" value="TreeGrafter"/>
</dbReference>
<protein>
    <recommendedName>
        <fullName evidence="4">SET domain-containing protein</fullName>
    </recommendedName>
</protein>
<dbReference type="PANTHER" id="PTHR12197">
    <property type="entry name" value="HISTONE-LYSINE N-METHYLTRANSFERASE SMYD"/>
    <property type="match status" value="1"/>
</dbReference>
<evidence type="ECO:0000256" key="1">
    <source>
        <dbReference type="SAM" id="MobiDB-lite"/>
    </source>
</evidence>
<dbReference type="Proteomes" id="UP000807716">
    <property type="component" value="Unassembled WGS sequence"/>
</dbReference>
<feature type="compositionally biased region" description="Polar residues" evidence="1">
    <location>
        <begin position="383"/>
        <end position="394"/>
    </location>
</feature>
<dbReference type="SUPFAM" id="SSF82199">
    <property type="entry name" value="SET domain"/>
    <property type="match status" value="2"/>
</dbReference>
<dbReference type="InterPro" id="IPR046341">
    <property type="entry name" value="SET_dom_sf"/>
</dbReference>
<evidence type="ECO:0000313" key="3">
    <source>
        <dbReference type="Proteomes" id="UP000807716"/>
    </source>
</evidence>
<dbReference type="AlphaFoldDB" id="A0A9P6U3Y4"/>
<feature type="region of interest" description="Disordered" evidence="1">
    <location>
        <begin position="376"/>
        <end position="403"/>
    </location>
</feature>
<name>A0A9P6U3Y4_9FUNG</name>
<evidence type="ECO:0000313" key="2">
    <source>
        <dbReference type="EMBL" id="KAG0258604.1"/>
    </source>
</evidence>
<comment type="caution">
    <text evidence="2">The sequence shown here is derived from an EMBL/GenBank/DDBJ whole genome shotgun (WGS) entry which is preliminary data.</text>
</comment>
<sequence>MQSPHAALPYAAEAFDSYRKRMCHTCLLYHTRSTFKHRCQDCDQVYYCSELCKTIGMDPTSGCHPKLCRALRRLATWDSDRHTKSIIKLYLQVLLSHWRERNAFLTPYQHHRQLLKDMEEEKLQKGQEDRQQQKQEQQPLLKEADSEDVKTVIAPEIGSKNEDNSPPPPSQGQEAPRLSSLSDQLDTRLCISSASNPGSDATVDGPQRSPLQEPIENTFEDVRALQSHVEDWDEEEHQDWNKQAQVVLSLLEMAGLTEMRVVVDRAKSTSDDAKENMAEETEERRITAEDVKFTVSALESNCFGMFDRSPIFPIASFFNHSCECNATAVQADGAEDVTGDDVLGVFAQEDAAKAAAAAKAVPVAAVTSVTGSNSLDTADRIQESGSTGGTTTPIAESEEETKSVEVVVEDPYESMVGEFRAMSFFAMQDIPEGKDVTISYIDSDMPLQARRLALMSDYHFHCCCERCVREEAAQKATKGKVSKSSRKIAASKAVKKNKK</sequence>
<keyword evidence="3" id="KW-1185">Reference proteome</keyword>
<dbReference type="PANTHER" id="PTHR12197:SF294">
    <property type="entry name" value="POTENTIAL PROTEIN LYSINE METHYLTRANSFERASE SET6"/>
    <property type="match status" value="1"/>
</dbReference>
<feature type="compositionally biased region" description="Basic and acidic residues" evidence="1">
    <location>
        <begin position="121"/>
        <end position="133"/>
    </location>
</feature>